<dbReference type="InterPro" id="IPR007219">
    <property type="entry name" value="XnlR_reg_dom"/>
</dbReference>
<keyword evidence="3" id="KW-0238">DNA-binding</keyword>
<dbReference type="GO" id="GO:0008270">
    <property type="term" value="F:zinc ion binding"/>
    <property type="evidence" value="ECO:0007669"/>
    <property type="project" value="InterPro"/>
</dbReference>
<dbReference type="GO" id="GO:0006351">
    <property type="term" value="P:DNA-templated transcription"/>
    <property type="evidence" value="ECO:0007669"/>
    <property type="project" value="InterPro"/>
</dbReference>
<feature type="chain" id="PRO_5004736465" description="Xylanolytic transcriptional activator regulatory domain-containing protein" evidence="7">
    <location>
        <begin position="22"/>
        <end position="675"/>
    </location>
</feature>
<feature type="domain" description="Xylanolytic transcriptional activator regulatory" evidence="8">
    <location>
        <begin position="218"/>
        <end position="430"/>
    </location>
</feature>
<dbReference type="eggNOG" id="ENOG502SNUJ">
    <property type="taxonomic scope" value="Eukaryota"/>
</dbReference>
<dbReference type="GO" id="GO:0005634">
    <property type="term" value="C:nucleus"/>
    <property type="evidence" value="ECO:0007669"/>
    <property type="project" value="UniProtKB-SubCell"/>
</dbReference>
<accession>V5HZW3</accession>
<dbReference type="GO" id="GO:0000981">
    <property type="term" value="F:DNA-binding transcription factor activity, RNA polymerase II-specific"/>
    <property type="evidence" value="ECO:0007669"/>
    <property type="project" value="TreeGrafter"/>
</dbReference>
<evidence type="ECO:0000256" key="1">
    <source>
        <dbReference type="ARBA" id="ARBA00004123"/>
    </source>
</evidence>
<dbReference type="AlphaFoldDB" id="V5HZW3"/>
<keyword evidence="10" id="KW-1185">Reference proteome</keyword>
<evidence type="ECO:0000256" key="7">
    <source>
        <dbReference type="SAM" id="SignalP"/>
    </source>
</evidence>
<reference evidence="10" key="1">
    <citation type="journal article" date="2014" name="Genome Announc.">
        <title>Draft genome sequence of the formaldehyde-resistant fungus Byssochlamys spectabilis No. 5 (anamorph Paecilomyces variotii No. 5) (NBRC109023).</title>
        <authorList>
            <person name="Oka T."/>
            <person name="Ekino K."/>
            <person name="Fukuda K."/>
            <person name="Nomura Y."/>
        </authorList>
    </citation>
    <scope>NUCLEOTIDE SEQUENCE [LARGE SCALE GENOMIC DNA]</scope>
    <source>
        <strain evidence="10">No. 5 / NBRC 109023</strain>
    </source>
</reference>
<keyword evidence="4" id="KW-0804">Transcription</keyword>
<sequence length="675" mass="76179">MKAKNASAISFFTGLLAVSSASKCVLTGYFFSGQGGGGFGGQSYGGSDIGLYVDGQLTWSYNANHDDTDVPPICGGNNHPGDKCRHGVTHNGNTYYYSVDFHNLGIRDCLVEWNGEGHWARQDPDNCSVDDAYTFIGIGYLTGPTLDEGLELSENQITTEGTEGTVEESWDASAAIDTAWITDLGLSPVVLDYLLDRFRGMACYFPFVRLSDAWTAASMAEDRPFLLLAAVAAASSNYPHLQDALNRRFKESLSQRVVMAGEKDLDLLQGILVHLAWFHFHFIPGSRQDYLYLQIAISMVIDLRLDQETADVLEQRTKLADNYTREACRAYLGCYYMSRIIAMSSGRPNLLQFHDNILRCAMMLQQEPEAETDLLIYPVTKVLQFSDEVHETYRSEGIHCPRLYIHAERFSKRLYEWWLSISTDLRNTVLLINSYYSVKIRIEEMNLVYRYGQRQPPSPKAQEDSTMLSAPPMVISNLTKCVRSTKEYLDSFFAIPAAEHNNLPFSAWCQVIFTLFVLYRLSVKLPEVPEWNVEISQQTVDLQEYLDTLLSHLHVTQPSPDRQIPTKSLFSRLPEVLGSVKTSYALAKEDLAQVRDSHEAHHQLKPSNTTNSSVQRPHRCPALRYSSRRVTQAPAQPILQNAIATEVQMIEDEKLWFDIMLMDTSNMTGSSSLEF</sequence>
<protein>
    <recommendedName>
        <fullName evidence="8">Xylanolytic transcriptional activator regulatory domain-containing protein</fullName>
    </recommendedName>
</protein>
<dbReference type="EMBL" id="BAUL01000135">
    <property type="protein sequence ID" value="GAD95625.1"/>
    <property type="molecule type" value="Genomic_DNA"/>
</dbReference>
<dbReference type="PANTHER" id="PTHR31845">
    <property type="entry name" value="FINGER DOMAIN PROTEIN, PUTATIVE-RELATED"/>
    <property type="match status" value="1"/>
</dbReference>
<dbReference type="HOGENOM" id="CLU_021429_0_0_1"/>
<feature type="signal peptide" evidence="7">
    <location>
        <begin position="1"/>
        <end position="21"/>
    </location>
</feature>
<evidence type="ECO:0000256" key="2">
    <source>
        <dbReference type="ARBA" id="ARBA00023015"/>
    </source>
</evidence>
<keyword evidence="5" id="KW-0539">Nucleus</keyword>
<dbReference type="InterPro" id="IPR051089">
    <property type="entry name" value="prtT"/>
</dbReference>
<proteinExistence type="predicted"/>
<evidence type="ECO:0000256" key="4">
    <source>
        <dbReference type="ARBA" id="ARBA00023163"/>
    </source>
</evidence>
<dbReference type="GO" id="GO:0000976">
    <property type="term" value="F:transcription cis-regulatory region binding"/>
    <property type="evidence" value="ECO:0007669"/>
    <property type="project" value="TreeGrafter"/>
</dbReference>
<comment type="caution">
    <text evidence="9">The sequence shown here is derived from an EMBL/GenBank/DDBJ whole genome shotgun (WGS) entry which is preliminary data.</text>
</comment>
<evidence type="ECO:0000313" key="10">
    <source>
        <dbReference type="Proteomes" id="UP000018001"/>
    </source>
</evidence>
<keyword evidence="7" id="KW-0732">Signal</keyword>
<evidence type="ECO:0000256" key="5">
    <source>
        <dbReference type="ARBA" id="ARBA00023242"/>
    </source>
</evidence>
<dbReference type="Proteomes" id="UP000018001">
    <property type="component" value="Unassembled WGS sequence"/>
</dbReference>
<dbReference type="OrthoDB" id="5424793at2759"/>
<evidence type="ECO:0000313" key="9">
    <source>
        <dbReference type="EMBL" id="GAD95625.1"/>
    </source>
</evidence>
<evidence type="ECO:0000259" key="8">
    <source>
        <dbReference type="Pfam" id="PF04082"/>
    </source>
</evidence>
<dbReference type="CDD" id="cd12148">
    <property type="entry name" value="fungal_TF_MHR"/>
    <property type="match status" value="1"/>
</dbReference>
<evidence type="ECO:0000256" key="6">
    <source>
        <dbReference type="SAM" id="MobiDB-lite"/>
    </source>
</evidence>
<feature type="region of interest" description="Disordered" evidence="6">
    <location>
        <begin position="596"/>
        <end position="618"/>
    </location>
</feature>
<comment type="subcellular location">
    <subcellularLocation>
        <location evidence="1">Nucleus</location>
    </subcellularLocation>
</comment>
<dbReference type="PANTHER" id="PTHR31845:SF10">
    <property type="entry name" value="ZN(II)2CYS6 TRANSCRIPTION FACTOR (EUROFUNG)"/>
    <property type="match status" value="1"/>
</dbReference>
<dbReference type="Pfam" id="PF04082">
    <property type="entry name" value="Fungal_trans"/>
    <property type="match status" value="1"/>
</dbReference>
<feature type="compositionally biased region" description="Polar residues" evidence="6">
    <location>
        <begin position="605"/>
        <end position="615"/>
    </location>
</feature>
<keyword evidence="2" id="KW-0805">Transcription regulation</keyword>
<gene>
    <name evidence="9" type="ORF">PVAR5_4271</name>
</gene>
<evidence type="ECO:0000256" key="3">
    <source>
        <dbReference type="ARBA" id="ARBA00023125"/>
    </source>
</evidence>
<dbReference type="InParanoid" id="V5HZW3"/>
<name>V5HZW3_BYSSN</name>
<organism evidence="9 10">
    <name type="scientific">Byssochlamys spectabilis (strain No. 5 / NBRC 109023)</name>
    <name type="common">Paecilomyces variotii</name>
    <dbReference type="NCBI Taxonomy" id="1356009"/>
    <lineage>
        <taxon>Eukaryota</taxon>
        <taxon>Fungi</taxon>
        <taxon>Dikarya</taxon>
        <taxon>Ascomycota</taxon>
        <taxon>Pezizomycotina</taxon>
        <taxon>Eurotiomycetes</taxon>
        <taxon>Eurotiomycetidae</taxon>
        <taxon>Eurotiales</taxon>
        <taxon>Thermoascaceae</taxon>
        <taxon>Paecilomyces</taxon>
    </lineage>
</organism>